<organism evidence="3 4">
    <name type="scientific">Dendryphion nanum</name>
    <dbReference type="NCBI Taxonomy" id="256645"/>
    <lineage>
        <taxon>Eukaryota</taxon>
        <taxon>Fungi</taxon>
        <taxon>Dikarya</taxon>
        <taxon>Ascomycota</taxon>
        <taxon>Pezizomycotina</taxon>
        <taxon>Dothideomycetes</taxon>
        <taxon>Pleosporomycetidae</taxon>
        <taxon>Pleosporales</taxon>
        <taxon>Torulaceae</taxon>
        <taxon>Dendryphion</taxon>
    </lineage>
</organism>
<evidence type="ECO:0000313" key="4">
    <source>
        <dbReference type="Proteomes" id="UP000700596"/>
    </source>
</evidence>
<protein>
    <recommendedName>
        <fullName evidence="2">Zn(2)-C6 fungal-type domain-containing protein</fullName>
    </recommendedName>
</protein>
<dbReference type="EMBL" id="JAGMWT010000005">
    <property type="protein sequence ID" value="KAH7128782.1"/>
    <property type="molecule type" value="Genomic_DNA"/>
</dbReference>
<dbReference type="PROSITE" id="PS00463">
    <property type="entry name" value="ZN2_CY6_FUNGAL_1"/>
    <property type="match status" value="1"/>
</dbReference>
<dbReference type="SMART" id="SM00066">
    <property type="entry name" value="GAL4"/>
    <property type="match status" value="1"/>
</dbReference>
<keyword evidence="1" id="KW-0539">Nucleus</keyword>
<accession>A0A9P9E112</accession>
<dbReference type="AlphaFoldDB" id="A0A9P9E112"/>
<dbReference type="GO" id="GO:0000981">
    <property type="term" value="F:DNA-binding transcription factor activity, RNA polymerase II-specific"/>
    <property type="evidence" value="ECO:0007669"/>
    <property type="project" value="InterPro"/>
</dbReference>
<dbReference type="InterPro" id="IPR001138">
    <property type="entry name" value="Zn2Cys6_DnaBD"/>
</dbReference>
<dbReference type="SUPFAM" id="SSF57701">
    <property type="entry name" value="Zn2/Cys6 DNA-binding domain"/>
    <property type="match status" value="1"/>
</dbReference>
<dbReference type="PANTHER" id="PTHR38791">
    <property type="entry name" value="ZN(II)2CYS6 TRANSCRIPTION FACTOR (EUROFUNG)-RELATED-RELATED"/>
    <property type="match status" value="1"/>
</dbReference>
<dbReference type="OrthoDB" id="5429770at2759"/>
<evidence type="ECO:0000259" key="2">
    <source>
        <dbReference type="PROSITE" id="PS50048"/>
    </source>
</evidence>
<dbReference type="GO" id="GO:0008270">
    <property type="term" value="F:zinc ion binding"/>
    <property type="evidence" value="ECO:0007669"/>
    <property type="project" value="InterPro"/>
</dbReference>
<dbReference type="PROSITE" id="PS50048">
    <property type="entry name" value="ZN2_CY6_FUNGAL_2"/>
    <property type="match status" value="1"/>
</dbReference>
<dbReference type="Gene3D" id="4.10.240.10">
    <property type="entry name" value="Zn(2)-C6 fungal-type DNA-binding domain"/>
    <property type="match status" value="1"/>
</dbReference>
<keyword evidence="4" id="KW-1185">Reference proteome</keyword>
<dbReference type="InterPro" id="IPR021858">
    <property type="entry name" value="Fun_TF"/>
</dbReference>
<dbReference type="Pfam" id="PF11951">
    <property type="entry name" value="Fungal_trans_2"/>
    <property type="match status" value="1"/>
</dbReference>
<gene>
    <name evidence="3" type="ORF">B0J11DRAFT_279259</name>
</gene>
<evidence type="ECO:0000313" key="3">
    <source>
        <dbReference type="EMBL" id="KAH7128782.1"/>
    </source>
</evidence>
<dbReference type="Pfam" id="PF00172">
    <property type="entry name" value="Zn_clus"/>
    <property type="match status" value="1"/>
</dbReference>
<name>A0A9P9E112_9PLEO</name>
<evidence type="ECO:0000256" key="1">
    <source>
        <dbReference type="ARBA" id="ARBA00023242"/>
    </source>
</evidence>
<dbReference type="Proteomes" id="UP000700596">
    <property type="component" value="Unassembled WGS sequence"/>
</dbReference>
<comment type="caution">
    <text evidence="3">The sequence shown here is derived from an EMBL/GenBank/DDBJ whole genome shotgun (WGS) entry which is preliminary data.</text>
</comment>
<feature type="domain" description="Zn(2)-C6 fungal-type" evidence="2">
    <location>
        <begin position="10"/>
        <end position="38"/>
    </location>
</feature>
<dbReference type="InterPro" id="IPR053175">
    <property type="entry name" value="DHMBA_Reg_Transcription_Factor"/>
</dbReference>
<reference evidence="3" key="1">
    <citation type="journal article" date="2021" name="Nat. Commun.">
        <title>Genetic determinants of endophytism in the Arabidopsis root mycobiome.</title>
        <authorList>
            <person name="Mesny F."/>
            <person name="Miyauchi S."/>
            <person name="Thiergart T."/>
            <person name="Pickel B."/>
            <person name="Atanasova L."/>
            <person name="Karlsson M."/>
            <person name="Huettel B."/>
            <person name="Barry K.W."/>
            <person name="Haridas S."/>
            <person name="Chen C."/>
            <person name="Bauer D."/>
            <person name="Andreopoulos W."/>
            <person name="Pangilinan J."/>
            <person name="LaButti K."/>
            <person name="Riley R."/>
            <person name="Lipzen A."/>
            <person name="Clum A."/>
            <person name="Drula E."/>
            <person name="Henrissat B."/>
            <person name="Kohler A."/>
            <person name="Grigoriev I.V."/>
            <person name="Martin F.M."/>
            <person name="Hacquard S."/>
        </authorList>
    </citation>
    <scope>NUCLEOTIDE SEQUENCE</scope>
    <source>
        <strain evidence="3">MPI-CAGE-CH-0243</strain>
    </source>
</reference>
<proteinExistence type="predicted"/>
<dbReference type="InterPro" id="IPR036864">
    <property type="entry name" value="Zn2-C6_fun-type_DNA-bd_sf"/>
</dbReference>
<dbReference type="CDD" id="cd00067">
    <property type="entry name" value="GAL4"/>
    <property type="match status" value="1"/>
</dbReference>
<sequence>MVYCGKPSPACYSCRRRRIKCDRKQPGCTQCSKISIDCPGYRNPLDLSFRSENDNVIRRAQASYQTAPRKKRSRPVFQWHVDITNQDKLSRNDSLTNLRSFAEPEICSPLSLIPEDIGTSYFMTSYVPGSHYDYLPALYTHSRSHSALHTIIYATSMASLSREIMEPRFMELARKHYTKALELTNHALADVSTAIKDSTLVSVMLLSLFEAMVWDGNLTPTNWTIHTQGALALVKLRGAKQFQTEIGRRLFTQVSNNILVGCIQRKQHLPPEFINLASTASPFYEPQDPKRTLATILADLVHFLAFTSSQTLTPAETISKATYLDQKILSITQSLPPTWHYTETDLPSHNPDVYGTKIYTYPHHNTAQLWNSYRMLRILLNEIIHDSASLATNSPALFQTNALSNIKLMATQICASIPQFTRRSPREVDYKACIATLLWPLAAVRGASRAEEGAKKYARERLGWLKREVGIMGEAEEAGSEEGRGDALQDGYGYCIL</sequence>